<dbReference type="PANTHER" id="PTHR43085:SF1">
    <property type="entry name" value="PSEUDOURIDINE KINASE-RELATED"/>
    <property type="match status" value="1"/>
</dbReference>
<evidence type="ECO:0000256" key="4">
    <source>
        <dbReference type="ARBA" id="ARBA00022777"/>
    </source>
</evidence>
<feature type="domain" description="Carbohydrate kinase PfkB" evidence="6">
    <location>
        <begin position="8"/>
        <end position="308"/>
    </location>
</feature>
<keyword evidence="5" id="KW-0067">ATP-binding</keyword>
<keyword evidence="8" id="KW-1185">Reference proteome</keyword>
<organism evidence="7 8">
    <name type="scientific">Cricetibacter osteomyelitidis</name>
    <dbReference type="NCBI Taxonomy" id="1521931"/>
    <lineage>
        <taxon>Bacteria</taxon>
        <taxon>Pseudomonadati</taxon>
        <taxon>Pseudomonadota</taxon>
        <taxon>Gammaproteobacteria</taxon>
        <taxon>Pasteurellales</taxon>
        <taxon>Pasteurellaceae</taxon>
        <taxon>Cricetibacter</taxon>
    </lineage>
</organism>
<dbReference type="OrthoDB" id="9795789at2"/>
<accession>A0A4V2T231</accession>
<keyword evidence="2" id="KW-0808">Transferase</keyword>
<evidence type="ECO:0000256" key="5">
    <source>
        <dbReference type="ARBA" id="ARBA00022840"/>
    </source>
</evidence>
<keyword evidence="3" id="KW-0547">Nucleotide-binding</keyword>
<proteinExistence type="inferred from homology"/>
<comment type="caution">
    <text evidence="7">The sequence shown here is derived from an EMBL/GenBank/DDBJ whole genome shotgun (WGS) entry which is preliminary data.</text>
</comment>
<gene>
    <name evidence="7" type="ORF">EDC44_10788</name>
</gene>
<dbReference type="SUPFAM" id="SSF53613">
    <property type="entry name" value="Ribokinase-like"/>
    <property type="match status" value="1"/>
</dbReference>
<evidence type="ECO:0000313" key="7">
    <source>
        <dbReference type="EMBL" id="TCP95803.1"/>
    </source>
</evidence>
<dbReference type="Pfam" id="PF00294">
    <property type="entry name" value="PfkB"/>
    <property type="match status" value="1"/>
</dbReference>
<evidence type="ECO:0000256" key="2">
    <source>
        <dbReference type="ARBA" id="ARBA00022679"/>
    </source>
</evidence>
<evidence type="ECO:0000256" key="1">
    <source>
        <dbReference type="ARBA" id="ARBA00010688"/>
    </source>
</evidence>
<dbReference type="EMBL" id="SLYB01000007">
    <property type="protein sequence ID" value="TCP95803.1"/>
    <property type="molecule type" value="Genomic_DNA"/>
</dbReference>
<protein>
    <submittedName>
        <fullName evidence="7">2-dehydro-3-deoxygluconokinase</fullName>
    </submittedName>
</protein>
<name>A0A4V2T231_9PAST</name>
<dbReference type="RefSeq" id="WP_131975967.1">
    <property type="nucleotide sequence ID" value="NZ_SLYB01000007.1"/>
</dbReference>
<dbReference type="InterPro" id="IPR029056">
    <property type="entry name" value="Ribokinase-like"/>
</dbReference>
<dbReference type="InterPro" id="IPR050306">
    <property type="entry name" value="PfkB_Carbo_kinase"/>
</dbReference>
<dbReference type="AlphaFoldDB" id="A0A4V2T231"/>
<dbReference type="CDD" id="cd01166">
    <property type="entry name" value="KdgK"/>
    <property type="match status" value="1"/>
</dbReference>
<dbReference type="Proteomes" id="UP000295763">
    <property type="component" value="Unassembled WGS sequence"/>
</dbReference>
<dbReference type="InterPro" id="IPR011611">
    <property type="entry name" value="PfkB_dom"/>
</dbReference>
<comment type="similarity">
    <text evidence="1">Belongs to the carbohydrate kinase PfkB family.</text>
</comment>
<dbReference type="Gene3D" id="3.40.1190.20">
    <property type="match status" value="1"/>
</dbReference>
<evidence type="ECO:0000259" key="6">
    <source>
        <dbReference type="Pfam" id="PF00294"/>
    </source>
</evidence>
<evidence type="ECO:0000256" key="3">
    <source>
        <dbReference type="ARBA" id="ARBA00022741"/>
    </source>
</evidence>
<dbReference type="GO" id="GO:0005524">
    <property type="term" value="F:ATP binding"/>
    <property type="evidence" value="ECO:0007669"/>
    <property type="project" value="UniProtKB-KW"/>
</dbReference>
<reference evidence="7 8" key="1">
    <citation type="submission" date="2019-03" db="EMBL/GenBank/DDBJ databases">
        <title>Genomic Encyclopedia of Type Strains, Phase IV (KMG-IV): sequencing the most valuable type-strain genomes for metagenomic binning, comparative biology and taxonomic classification.</title>
        <authorList>
            <person name="Goeker M."/>
        </authorList>
    </citation>
    <scope>NUCLEOTIDE SEQUENCE [LARGE SCALE GENOMIC DNA]</scope>
    <source>
        <strain evidence="7 8">DSM 28404</strain>
    </source>
</reference>
<dbReference type="GO" id="GO:0016301">
    <property type="term" value="F:kinase activity"/>
    <property type="evidence" value="ECO:0007669"/>
    <property type="project" value="UniProtKB-KW"/>
</dbReference>
<keyword evidence="4 7" id="KW-0418">Kinase</keyword>
<evidence type="ECO:0000313" key="8">
    <source>
        <dbReference type="Proteomes" id="UP000295763"/>
    </source>
</evidence>
<dbReference type="PANTHER" id="PTHR43085">
    <property type="entry name" value="HEXOKINASE FAMILY MEMBER"/>
    <property type="match status" value="1"/>
</dbReference>
<sequence length="315" mass="34437">MQFNSHLDVVTFGEAMAMFIATETGNLAEVSSFMKRPAGAELNVAIGLARLGFNVAWMSRIGKDSFGAFILDVLKKEKIQTALVSIDNEHPTGFQLKSKIADGSDPAIEYFRKGSAASYLSPMDLNKTYCATAKHLHITGVAAAISESSYQLSDYFADFMRSERKTISFDPNLRPSLWKNTEIMKERINHLAFKSDWFLPGIKEGSILTGLQSEKDMADFYLEKGVKAVVIKLGEKGAYFKQQNGNEGYVEPFFVENVVDTVGAGDGFATGVVSALLEGKSFYDATVRGNKIGSLAIQVAGDSEGLPTREQLGNY</sequence>